<dbReference type="PROSITE" id="PS50005">
    <property type="entry name" value="TPR"/>
    <property type="match status" value="7"/>
</dbReference>
<dbReference type="PROSITE" id="PS50293">
    <property type="entry name" value="TPR_REGION"/>
    <property type="match status" value="1"/>
</dbReference>
<dbReference type="PROSITE" id="PS51996">
    <property type="entry name" value="TR_MART"/>
    <property type="match status" value="1"/>
</dbReference>
<keyword evidence="2 9" id="KW-0328">Glycosyltransferase</keyword>
<dbReference type="Pfam" id="PF13424">
    <property type="entry name" value="TPR_12"/>
    <property type="match status" value="3"/>
</dbReference>
<keyword evidence="6 8" id="KW-0802">TPR repeat</keyword>
<organism evidence="11 12">
    <name type="scientific">Adineta steineri</name>
    <dbReference type="NCBI Taxonomy" id="433720"/>
    <lineage>
        <taxon>Eukaryota</taxon>
        <taxon>Metazoa</taxon>
        <taxon>Spiralia</taxon>
        <taxon>Gnathifera</taxon>
        <taxon>Rotifera</taxon>
        <taxon>Eurotatoria</taxon>
        <taxon>Bdelloidea</taxon>
        <taxon>Adinetida</taxon>
        <taxon>Adinetidae</taxon>
        <taxon>Adineta</taxon>
    </lineage>
</organism>
<proteinExistence type="inferred from homology"/>
<evidence type="ECO:0000256" key="5">
    <source>
        <dbReference type="ARBA" id="ARBA00022737"/>
    </source>
</evidence>
<evidence type="ECO:0000256" key="9">
    <source>
        <dbReference type="RuleBase" id="RU361228"/>
    </source>
</evidence>
<evidence type="ECO:0000313" key="11">
    <source>
        <dbReference type="EMBL" id="CAF4134350.1"/>
    </source>
</evidence>
<feature type="repeat" description="TPR" evidence="8">
    <location>
        <begin position="547"/>
        <end position="580"/>
    </location>
</feature>
<dbReference type="Pfam" id="PF13374">
    <property type="entry name" value="TPR_10"/>
    <property type="match status" value="1"/>
</dbReference>
<feature type="repeat" description="TPR" evidence="8">
    <location>
        <begin position="589"/>
        <end position="622"/>
    </location>
</feature>
<keyword evidence="9" id="KW-0520">NAD</keyword>
<keyword evidence="5" id="KW-0677">Repeat</keyword>
<dbReference type="EMBL" id="CAJOAZ010006431">
    <property type="protein sequence ID" value="CAF4134350.1"/>
    <property type="molecule type" value="Genomic_DNA"/>
</dbReference>
<dbReference type="InterPro" id="IPR011990">
    <property type="entry name" value="TPR-like_helical_dom_sf"/>
</dbReference>
<feature type="repeat" description="TPR" evidence="8">
    <location>
        <begin position="799"/>
        <end position="832"/>
    </location>
</feature>
<sequence>MGCGNSSSVHVVSDTSESEPNINSQQSVSISDTEKLLPGASLQKKKRKSITSNESHSNVQVYNIKNPSTHSSHNVNQNIVIIWADANIDQSKKTYHDSITKLQRITPAVYSCTNSAQCINYLNNINDKKVFLIVSDGLGEELVPLVHDKPQLDAIYIYSQVKRQRLSWANKWSQKVKEILFTMEDIFQKIKADSGLVGSLTPISIIRRMDVPSSTANELDQSFMYTQLLKEILLEMKHDPEAKAKLVEYCRPKYADDILQLGLIDEFAIEYNNLLAIEWYTKESFLYGSLNRALRTQDIEMIMKMGFFLQDLHQQIVEMHKAQSETRDNDTFIVYRGQGMAFEELEKIEASQGGLLSFNNFLSTTIDEKVAIDFAEKVHKNSKVVAIIFQMEINPKKSSVPFAFIDKASKYEYEGEKLFSMHTVFRIMGTRKLSAGFWQVNLTLTSDNDPQLKLLSDYMRKELGEGDSLSKLGHLMLKMGEFDQAHDIYGSQLDSSDKQNWRRHSYLNHQLGWVFSQKGEYKTALSYYEKALNGELDFVQPDDPLLAPTYHNIAGVHQSLGDYTAALTSYQKALAIEEKSLPSDDPLLATTYTSIGLVHRKLANFDKALFLYQKALAIRQKTLPPNHPDCGSMFSNISGLHQDMGDYSKALEFSQKALDVYIKSLPPKHPNLATSYGNFGSVHSFMGDYAKALEYYEKAREIRELSLPANHPDNASTYSCLGSVYNHMEDYSKALSCFKKALVIQKVTFPENHPTFADTYGHFGSVYSSMDDKPTALSYYQKALEIRERSLAPNHPDIANSYNNLGTIYSSMGDKQKALSFYEKSLKIEKIS</sequence>
<dbReference type="EC" id="2.4.2.31" evidence="9"/>
<dbReference type="Gene3D" id="3.90.176.10">
    <property type="entry name" value="Toxin ADP-ribosyltransferase, Chain A, domain 1"/>
    <property type="match status" value="1"/>
</dbReference>
<reference evidence="11" key="1">
    <citation type="submission" date="2021-02" db="EMBL/GenBank/DDBJ databases">
        <authorList>
            <person name="Nowell W R."/>
        </authorList>
    </citation>
    <scope>NUCLEOTIDE SEQUENCE</scope>
</reference>
<feature type="non-terminal residue" evidence="11">
    <location>
        <position position="832"/>
    </location>
</feature>
<comment type="similarity">
    <text evidence="1 9">Belongs to the Arg-specific ADP-ribosyltransferase family.</text>
</comment>
<gene>
    <name evidence="11" type="ORF">OXD698_LOCUS37188</name>
</gene>
<evidence type="ECO:0000256" key="8">
    <source>
        <dbReference type="PROSITE-ProRule" id="PRU00339"/>
    </source>
</evidence>
<keyword evidence="3 9" id="KW-0808">Transferase</keyword>
<name>A0A819X2S6_9BILA</name>
<dbReference type="GO" id="GO:0016779">
    <property type="term" value="F:nucleotidyltransferase activity"/>
    <property type="evidence" value="ECO:0007669"/>
    <property type="project" value="UniProtKB-KW"/>
</dbReference>
<evidence type="ECO:0000256" key="1">
    <source>
        <dbReference type="ARBA" id="ARBA00009558"/>
    </source>
</evidence>
<feature type="compositionally biased region" description="Polar residues" evidence="10">
    <location>
        <begin position="1"/>
        <end position="31"/>
    </location>
</feature>
<dbReference type="PANTHER" id="PTHR45641:SF19">
    <property type="entry name" value="NEPHROCYSTIN-3"/>
    <property type="match status" value="1"/>
</dbReference>
<dbReference type="InterPro" id="IPR000768">
    <property type="entry name" value="ART"/>
</dbReference>
<evidence type="ECO:0000256" key="2">
    <source>
        <dbReference type="ARBA" id="ARBA00022676"/>
    </source>
</evidence>
<dbReference type="InterPro" id="IPR019734">
    <property type="entry name" value="TPR_rpt"/>
</dbReference>
<dbReference type="SMART" id="SM00028">
    <property type="entry name" value="TPR"/>
    <property type="match status" value="9"/>
</dbReference>
<dbReference type="SUPFAM" id="SSF81901">
    <property type="entry name" value="HCP-like"/>
    <property type="match status" value="1"/>
</dbReference>
<comment type="catalytic activity">
    <reaction evidence="7 9">
        <text>L-arginyl-[protein] + NAD(+) = N(omega)-(ADP-D-ribosyl)-L-arginyl-[protein] + nicotinamide + H(+)</text>
        <dbReference type="Rhea" id="RHEA:19149"/>
        <dbReference type="Rhea" id="RHEA-COMP:10532"/>
        <dbReference type="Rhea" id="RHEA-COMP:15087"/>
        <dbReference type="ChEBI" id="CHEBI:15378"/>
        <dbReference type="ChEBI" id="CHEBI:17154"/>
        <dbReference type="ChEBI" id="CHEBI:29965"/>
        <dbReference type="ChEBI" id="CHEBI:57540"/>
        <dbReference type="ChEBI" id="CHEBI:142554"/>
        <dbReference type="EC" id="2.4.2.31"/>
    </reaction>
</comment>
<evidence type="ECO:0000256" key="6">
    <source>
        <dbReference type="ARBA" id="ARBA00022803"/>
    </source>
</evidence>
<evidence type="ECO:0000256" key="7">
    <source>
        <dbReference type="ARBA" id="ARBA00047597"/>
    </source>
</evidence>
<feature type="repeat" description="TPR" evidence="8">
    <location>
        <begin position="715"/>
        <end position="748"/>
    </location>
</feature>
<dbReference type="GO" id="GO:0106274">
    <property type="term" value="F:NAD+-protein-arginine ADP-ribosyltransferase activity"/>
    <property type="evidence" value="ECO:0007669"/>
    <property type="project" value="UniProtKB-EC"/>
</dbReference>
<accession>A0A819X2S6</accession>
<feature type="repeat" description="TPR" evidence="8">
    <location>
        <begin position="673"/>
        <end position="706"/>
    </location>
</feature>
<evidence type="ECO:0000256" key="3">
    <source>
        <dbReference type="ARBA" id="ARBA00022679"/>
    </source>
</evidence>
<comment type="caution">
    <text evidence="11">The sequence shown here is derived from an EMBL/GenBank/DDBJ whole genome shotgun (WGS) entry which is preliminary data.</text>
</comment>
<dbReference type="Pfam" id="PF13176">
    <property type="entry name" value="TPR_7"/>
    <property type="match status" value="1"/>
</dbReference>
<evidence type="ECO:0000256" key="10">
    <source>
        <dbReference type="SAM" id="MobiDB-lite"/>
    </source>
</evidence>
<keyword evidence="4" id="KW-0548">Nucleotidyltransferase</keyword>
<dbReference type="AlphaFoldDB" id="A0A819X2S6"/>
<dbReference type="Gene3D" id="1.25.40.10">
    <property type="entry name" value="Tetratricopeptide repeat domain"/>
    <property type="match status" value="3"/>
</dbReference>
<keyword evidence="9" id="KW-0521">NADP</keyword>
<dbReference type="SUPFAM" id="SSF48452">
    <property type="entry name" value="TPR-like"/>
    <property type="match status" value="1"/>
</dbReference>
<feature type="region of interest" description="Disordered" evidence="10">
    <location>
        <begin position="1"/>
        <end position="33"/>
    </location>
</feature>
<dbReference type="Pfam" id="PF01129">
    <property type="entry name" value="ART"/>
    <property type="match status" value="1"/>
</dbReference>
<dbReference type="Proteomes" id="UP000663844">
    <property type="component" value="Unassembled WGS sequence"/>
</dbReference>
<feature type="repeat" description="TPR" evidence="8">
    <location>
        <begin position="505"/>
        <end position="538"/>
    </location>
</feature>
<protein>
    <recommendedName>
        <fullName evidence="9">NAD(P)(+)--arginine ADP-ribosyltransferase</fullName>
        <ecNumber evidence="9">2.4.2.31</ecNumber>
    </recommendedName>
    <alternativeName>
        <fullName evidence="9">Mono(ADP-ribosyl)transferase</fullName>
    </alternativeName>
</protein>
<dbReference type="SUPFAM" id="SSF56399">
    <property type="entry name" value="ADP-ribosylation"/>
    <property type="match status" value="1"/>
</dbReference>
<feature type="repeat" description="TPR" evidence="8">
    <location>
        <begin position="757"/>
        <end position="790"/>
    </location>
</feature>
<evidence type="ECO:0000256" key="4">
    <source>
        <dbReference type="ARBA" id="ARBA00022695"/>
    </source>
</evidence>
<evidence type="ECO:0000313" key="12">
    <source>
        <dbReference type="Proteomes" id="UP000663844"/>
    </source>
</evidence>
<dbReference type="PANTHER" id="PTHR45641">
    <property type="entry name" value="TETRATRICOPEPTIDE REPEAT PROTEIN (AFU_ORTHOLOGUE AFUA_6G03870)"/>
    <property type="match status" value="1"/>
</dbReference>